<dbReference type="OrthoDB" id="9801609at2"/>
<keyword evidence="3" id="KW-1185">Reference proteome</keyword>
<accession>A0A1H6X8S4</accession>
<proteinExistence type="predicted"/>
<gene>
    <name evidence="2" type="ORF">SAMN05444007_10410</name>
</gene>
<dbReference type="InterPro" id="IPR001296">
    <property type="entry name" value="Glyco_trans_1"/>
</dbReference>
<organism evidence="2 3">
    <name type="scientific">Cribrihabitans marinus</name>
    <dbReference type="NCBI Taxonomy" id="1227549"/>
    <lineage>
        <taxon>Bacteria</taxon>
        <taxon>Pseudomonadati</taxon>
        <taxon>Pseudomonadota</taxon>
        <taxon>Alphaproteobacteria</taxon>
        <taxon>Rhodobacterales</taxon>
        <taxon>Paracoccaceae</taxon>
        <taxon>Cribrihabitans</taxon>
    </lineage>
</organism>
<dbReference type="RefSeq" id="WP_143057912.1">
    <property type="nucleotide sequence ID" value="NZ_BMGV01000004.1"/>
</dbReference>
<keyword evidence="2" id="KW-0808">Transferase</keyword>
<dbReference type="SUPFAM" id="SSF53756">
    <property type="entry name" value="UDP-Glycosyltransferase/glycogen phosphorylase"/>
    <property type="match status" value="1"/>
</dbReference>
<dbReference type="STRING" id="1227549.SAMN05444007_10410"/>
<evidence type="ECO:0000259" key="1">
    <source>
        <dbReference type="Pfam" id="PF00534"/>
    </source>
</evidence>
<dbReference type="Proteomes" id="UP000199379">
    <property type="component" value="Unassembled WGS sequence"/>
</dbReference>
<evidence type="ECO:0000313" key="3">
    <source>
        <dbReference type="Proteomes" id="UP000199379"/>
    </source>
</evidence>
<dbReference type="Pfam" id="PF00534">
    <property type="entry name" value="Glycos_transf_1"/>
    <property type="match status" value="1"/>
</dbReference>
<dbReference type="Gene3D" id="3.40.50.2000">
    <property type="entry name" value="Glycogen Phosphorylase B"/>
    <property type="match status" value="1"/>
</dbReference>
<dbReference type="AlphaFoldDB" id="A0A1H6X8S4"/>
<evidence type="ECO:0000313" key="2">
    <source>
        <dbReference type="EMBL" id="SEJ25611.1"/>
    </source>
</evidence>
<protein>
    <submittedName>
        <fullName evidence="2">Glycosyl transferases group 1</fullName>
    </submittedName>
</protein>
<reference evidence="2 3" key="1">
    <citation type="submission" date="2016-10" db="EMBL/GenBank/DDBJ databases">
        <authorList>
            <person name="de Groot N.N."/>
        </authorList>
    </citation>
    <scope>NUCLEOTIDE SEQUENCE [LARGE SCALE GENOMIC DNA]</scope>
    <source>
        <strain evidence="2 3">DSM 29340</strain>
    </source>
</reference>
<dbReference type="EMBL" id="FNYD01000004">
    <property type="protein sequence ID" value="SEJ25611.1"/>
    <property type="molecule type" value="Genomic_DNA"/>
</dbReference>
<sequence>MPGRVFFVVPRVSYACGGVNITIQFADILRRSGVDAYLIVERADYRYEFVSYDVPTVYCPIGPAALRLGKRDRMLKTLNWRPPGKARNPRVQPGPDDIIVIPEVQYPAQRARFAGCPWILMNQSTTIMAETCARTGYGDLAADPTHIGTIATSEAALRTVRALADPDAVRVPLALDGDRYGHVERKRKLISYMPRRRADQVHIIVDLLRAHPALEGYEFQPIHGMTGAEVDACLRESLLFLSFSHQEGFGLPPAEAMAMGCLTIGYAGVGGQEFFTKATGFPIPEDDIAEYVTRVVEVVTAYERDPAPLDALRRGASQAILGRYTRAATQEALLNFWNRLEFRTNPA</sequence>
<feature type="domain" description="Glycosyl transferase family 1" evidence="1">
    <location>
        <begin position="228"/>
        <end position="298"/>
    </location>
</feature>
<dbReference type="GO" id="GO:0016757">
    <property type="term" value="F:glycosyltransferase activity"/>
    <property type="evidence" value="ECO:0007669"/>
    <property type="project" value="InterPro"/>
</dbReference>
<name>A0A1H6X8S4_9RHOB</name>